<dbReference type="InterPro" id="IPR008965">
    <property type="entry name" value="CBM2/CBM3_carb-bd_dom_sf"/>
</dbReference>
<evidence type="ECO:0000256" key="8">
    <source>
        <dbReference type="SAM" id="SignalP"/>
    </source>
</evidence>
<feature type="active site" description="Proton donor" evidence="7">
    <location>
        <position position="396"/>
    </location>
</feature>
<dbReference type="PROSITE" id="PS51173">
    <property type="entry name" value="CBM2"/>
    <property type="match status" value="1"/>
</dbReference>
<dbReference type="SUPFAM" id="SSF49299">
    <property type="entry name" value="PKD domain"/>
    <property type="match status" value="1"/>
</dbReference>
<dbReference type="RefSeq" id="WP_106176469.1">
    <property type="nucleotide sequence ID" value="NZ_PVNH01000001.1"/>
</dbReference>
<sequence>MRSRRRARPLRAGPVSALLALTALTALTGVATVNPLPASAAAVQCTVDYRVVNEWDTGFGAGVTIRNAGAEPIDGWELTWTFQDGQRVTDLWNGTVSQDGGAVSVRNAGWNATIPVSGSVEFGFNAAKSGANRAPADFAVNGTPCTGPNEAPDVRLTAPADNATYTVPAAIDLRADATDGDGTVSRVEFYAGTELLGTDTSAPFEYTWTGAEPGRYSVTARAHDDGGASATSAPIAVQVLGAPAIRATPSEVNLRQGTTATLDVRLATSPAAPVTVTVERTSGSADLTATPTALSFDAGNWSSPRQVTIASADNGGAPASATFTLSAPGHAEATVTATELDPSTSDYETAFLTQYHKIKDPDSGYFRQFGDLLVPYHSVETLIVEAPDHGHQTTSEAFSYYLWLEAAYGRIQGDWEPFVAAWESMETYLIPSAADQPTNAAYDPGSPATYAPESPRMEDYPVPLDSGVPVGSDPIADELAATYGTDDIYGMHWLLDVDNTYGFGRCGDGTTAPAYLNTYQRGSSESVWETIPQPSCDTFAFGGPNGYLDLFVEDAQYARQWKYTNAPDADARAVQVAYLANQWATEQGKGAQIGEVVEKASKMGDYLRYAMFDKYFKRIGDCVGAAACPGGAGRDSQHYLMSWYYAWGGAYDTSAGWAWRIGDGAAHQGYQNPMAAHALANDPALRPDSPTGARDWGRSLDRQLEFLQWLQSAEGGIAGGATNSWDGQYGQPPAGSPTFYGMFYDWQPVWHDPPSNRWFGFQVWGLERVAQLYEQTGDERAKRILDRWVPWAIAHTTVGENGEFAIPSDMEWSGAPDTWNPDDPGDNGNLHVDVVSTSQDVGVAAAYAKVLLNYAAASGDGESRAVGEGLLDALLAHTDSIGIATEETRTDYARFDDEYDPASGEGTYVPPGWTGQMPNGDDIGPDSTFLSLRSFYQDDPQWPKVRDYLDGGPAPTFTYHRFWAQAEIATAFSTHVRLFG</sequence>
<evidence type="ECO:0000259" key="9">
    <source>
        <dbReference type="PROSITE" id="PS51173"/>
    </source>
</evidence>
<evidence type="ECO:0000256" key="3">
    <source>
        <dbReference type="ARBA" id="ARBA00023001"/>
    </source>
</evidence>
<keyword evidence="3" id="KW-0136">Cellulose degradation</keyword>
<evidence type="ECO:0000256" key="2">
    <source>
        <dbReference type="ARBA" id="ARBA00022801"/>
    </source>
</evidence>
<dbReference type="Pfam" id="PF17957">
    <property type="entry name" value="Big_7"/>
    <property type="match status" value="1"/>
</dbReference>
<keyword evidence="11" id="KW-1185">Reference proteome</keyword>
<keyword evidence="5" id="KW-0326">Glycosidase</keyword>
<organism evidence="10 11">
    <name type="scientific">Prauserella shujinwangii</name>
    <dbReference type="NCBI Taxonomy" id="1453103"/>
    <lineage>
        <taxon>Bacteria</taxon>
        <taxon>Bacillati</taxon>
        <taxon>Actinomycetota</taxon>
        <taxon>Actinomycetes</taxon>
        <taxon>Pseudonocardiales</taxon>
        <taxon>Pseudonocardiaceae</taxon>
        <taxon>Prauserella</taxon>
    </lineage>
</organism>
<dbReference type="Proteomes" id="UP000238362">
    <property type="component" value="Unassembled WGS sequence"/>
</dbReference>
<feature type="signal peptide" evidence="8">
    <location>
        <begin position="1"/>
        <end position="31"/>
    </location>
</feature>
<dbReference type="InterPro" id="IPR027390">
    <property type="entry name" value="Endoglucanase_F_dom3"/>
</dbReference>
<dbReference type="Gene3D" id="4.10.870.10">
    <property type="entry name" value="Endo-1,4-beta-glucanase f. Domain 3"/>
    <property type="match status" value="1"/>
</dbReference>
<dbReference type="InterPro" id="IPR008928">
    <property type="entry name" value="6-hairpin_glycosidase_sf"/>
</dbReference>
<name>A0A2T0M2E6_9PSEU</name>
<dbReference type="PRINTS" id="PR00844">
    <property type="entry name" value="GLHYDRLASE48"/>
</dbReference>
<keyword evidence="2" id="KW-0378">Hydrolase</keyword>
<dbReference type="SUPFAM" id="SSF49384">
    <property type="entry name" value="Carbohydrate-binding domain"/>
    <property type="match status" value="1"/>
</dbReference>
<dbReference type="Gene3D" id="1.50.10.10">
    <property type="match status" value="1"/>
</dbReference>
<dbReference type="Pfam" id="PF00553">
    <property type="entry name" value="CBM_2"/>
    <property type="match status" value="1"/>
</dbReference>
<reference evidence="10 11" key="1">
    <citation type="submission" date="2018-03" db="EMBL/GenBank/DDBJ databases">
        <title>Genomic Encyclopedia of Type Strains, Phase III (KMG-III): the genomes of soil and plant-associated and newly described type strains.</title>
        <authorList>
            <person name="Whitman W."/>
        </authorList>
    </citation>
    <scope>NUCLEOTIDE SEQUENCE [LARGE SCALE GENOMIC DNA]</scope>
    <source>
        <strain evidence="10 11">CGMCC 4.7125</strain>
    </source>
</reference>
<gene>
    <name evidence="10" type="ORF">B0I33_10176</name>
</gene>
<dbReference type="InterPro" id="IPR035986">
    <property type="entry name" value="PKD_dom_sf"/>
</dbReference>
<dbReference type="Gene3D" id="2.60.40.290">
    <property type="match status" value="1"/>
</dbReference>
<dbReference type="InterPro" id="IPR001919">
    <property type="entry name" value="CBD2"/>
</dbReference>
<dbReference type="GO" id="GO:0030245">
    <property type="term" value="P:cellulose catabolic process"/>
    <property type="evidence" value="ECO:0007669"/>
    <property type="project" value="UniProtKB-KW"/>
</dbReference>
<keyword evidence="4" id="KW-0119">Carbohydrate metabolism</keyword>
<dbReference type="InterPro" id="IPR013783">
    <property type="entry name" value="Ig-like_fold"/>
</dbReference>
<dbReference type="InterPro" id="IPR000556">
    <property type="entry name" value="Glyco_hydro_48F"/>
</dbReference>
<dbReference type="InterPro" id="IPR012341">
    <property type="entry name" value="6hp_glycosidase-like_sf"/>
</dbReference>
<evidence type="ECO:0000313" key="11">
    <source>
        <dbReference type="Proteomes" id="UP000238362"/>
    </source>
</evidence>
<dbReference type="OrthoDB" id="33861at2"/>
<protein>
    <submittedName>
        <fullName evidence="10">Cellulose 1,4-beta-cellobiosidase</fullName>
    </submittedName>
</protein>
<proteinExistence type="predicted"/>
<dbReference type="EMBL" id="PVNH01000001">
    <property type="protein sequence ID" value="PRX50925.1"/>
    <property type="molecule type" value="Genomic_DNA"/>
</dbReference>
<evidence type="ECO:0000256" key="6">
    <source>
        <dbReference type="ARBA" id="ARBA00023326"/>
    </source>
</evidence>
<dbReference type="InterPro" id="IPR023309">
    <property type="entry name" value="Endo-1-4-beta-glucanase_dom2"/>
</dbReference>
<dbReference type="Gene3D" id="2.60.40.10">
    <property type="entry name" value="Immunoglobulins"/>
    <property type="match status" value="1"/>
</dbReference>
<evidence type="ECO:0000313" key="10">
    <source>
        <dbReference type="EMBL" id="PRX50925.1"/>
    </source>
</evidence>
<accession>A0A2T0M2E6</accession>
<dbReference type="SMART" id="SM00637">
    <property type="entry name" value="CBD_II"/>
    <property type="match status" value="1"/>
</dbReference>
<dbReference type="GO" id="GO:0030247">
    <property type="term" value="F:polysaccharide binding"/>
    <property type="evidence" value="ECO:0007669"/>
    <property type="project" value="UniProtKB-UniRule"/>
</dbReference>
<evidence type="ECO:0000256" key="1">
    <source>
        <dbReference type="ARBA" id="ARBA00022729"/>
    </source>
</evidence>
<dbReference type="SUPFAM" id="SSF48208">
    <property type="entry name" value="Six-hairpin glycosidases"/>
    <property type="match status" value="1"/>
</dbReference>
<feature type="active site" description="Nucleophile" evidence="7">
    <location>
        <position position="568"/>
    </location>
</feature>
<dbReference type="InterPro" id="IPR012291">
    <property type="entry name" value="CBM2_carb-bd_dom_sf"/>
</dbReference>
<feature type="chain" id="PRO_5039069644" evidence="8">
    <location>
        <begin position="32"/>
        <end position="980"/>
    </location>
</feature>
<comment type="caution">
    <text evidence="10">The sequence shown here is derived from an EMBL/GenBank/DDBJ whole genome shotgun (WGS) entry which is preliminary data.</text>
</comment>
<keyword evidence="1 8" id="KW-0732">Signal</keyword>
<dbReference type="InterPro" id="IPR018366">
    <property type="entry name" value="CBM2_CS"/>
</dbReference>
<dbReference type="Pfam" id="PF02011">
    <property type="entry name" value="Glyco_hydro_48"/>
    <property type="match status" value="1"/>
</dbReference>
<dbReference type="Gene3D" id="2.170.160.10">
    <property type="entry name" value="Endo-1,4-beta-glucanase f. Domain 2"/>
    <property type="match status" value="1"/>
</dbReference>
<evidence type="ECO:0000256" key="7">
    <source>
        <dbReference type="PIRSR" id="PIRSR600556-1"/>
    </source>
</evidence>
<evidence type="ECO:0000256" key="4">
    <source>
        <dbReference type="ARBA" id="ARBA00023277"/>
    </source>
</evidence>
<feature type="domain" description="CBM2" evidence="9">
    <location>
        <begin position="38"/>
        <end position="148"/>
    </location>
</feature>
<dbReference type="AlphaFoldDB" id="A0A2T0M2E6"/>
<evidence type="ECO:0000256" key="5">
    <source>
        <dbReference type="ARBA" id="ARBA00023295"/>
    </source>
</evidence>
<dbReference type="PROSITE" id="PS00561">
    <property type="entry name" value="CBM2_A"/>
    <property type="match status" value="1"/>
</dbReference>
<keyword evidence="6" id="KW-0624">Polysaccharide degradation</keyword>
<dbReference type="GO" id="GO:0008810">
    <property type="term" value="F:cellulase activity"/>
    <property type="evidence" value="ECO:0007669"/>
    <property type="project" value="InterPro"/>
</dbReference>